<dbReference type="InterPro" id="IPR040198">
    <property type="entry name" value="Fido_containing"/>
</dbReference>
<dbReference type="InterPro" id="IPR036388">
    <property type="entry name" value="WH-like_DNA-bd_sf"/>
</dbReference>
<name>A0A2T0SR51_9BACT</name>
<dbReference type="AlphaFoldDB" id="A0A2T0SR51"/>
<dbReference type="InterPro" id="IPR003812">
    <property type="entry name" value="Fido"/>
</dbReference>
<keyword evidence="5" id="KW-1185">Reference proteome</keyword>
<evidence type="ECO:0000313" key="5">
    <source>
        <dbReference type="Proteomes" id="UP000238375"/>
    </source>
</evidence>
<feature type="binding site" evidence="2">
    <location>
        <begin position="220"/>
        <end position="227"/>
    </location>
    <ligand>
        <name>ATP</name>
        <dbReference type="ChEBI" id="CHEBI:30616"/>
    </ligand>
</feature>
<keyword evidence="2" id="KW-0547">Nucleotide-binding</keyword>
<sequence>MYFAENRISIVMYIHQRSQWPHFTWQDEQLSALLSDVRYVQGRLAGRMDMLGFSAQQEASFQTLTQDVLKTSEIEGEILPLDEVRSSIARRLNIDIGGLIPTDRSVDGVVDMLLDATQEYDKPLREDRLFGWQTALFPDGRSGSYTIQTSRWRSDDMGPMQVVSGPLGRERVHFEAPASERLVDEMTRFIDWFNTDQSLDPILKAAVAHLWFVTIHPFDDGNGRIARAIADMQLARAERSRFRYYSLSAQIRLDRKAYYTMLERTQRGSLDITDWLVWFLDCLRRALHQTETQLARVLVKAHFWSRFGDIPLNDRQRLLINKLWDGFDGKLTSSKWAKIAKCSQDTASRDIQDLIQKGMLIKDEAGGRSTSYSLSYQTDL</sequence>
<feature type="domain" description="Fido" evidence="3">
    <location>
        <begin position="124"/>
        <end position="281"/>
    </location>
</feature>
<proteinExistence type="predicted"/>
<dbReference type="Pfam" id="PF13776">
    <property type="entry name" value="DUF4172"/>
    <property type="match status" value="1"/>
</dbReference>
<evidence type="ECO:0000259" key="3">
    <source>
        <dbReference type="PROSITE" id="PS51459"/>
    </source>
</evidence>
<evidence type="ECO:0000313" key="4">
    <source>
        <dbReference type="EMBL" id="PRY35878.1"/>
    </source>
</evidence>
<organism evidence="4 5">
    <name type="scientific">Spirosoma oryzae</name>
    <dbReference type="NCBI Taxonomy" id="1469603"/>
    <lineage>
        <taxon>Bacteria</taxon>
        <taxon>Pseudomonadati</taxon>
        <taxon>Bacteroidota</taxon>
        <taxon>Cytophagia</taxon>
        <taxon>Cytophagales</taxon>
        <taxon>Cytophagaceae</taxon>
        <taxon>Spirosoma</taxon>
    </lineage>
</organism>
<dbReference type="Pfam" id="PF02661">
    <property type="entry name" value="Fic"/>
    <property type="match status" value="1"/>
</dbReference>
<dbReference type="PROSITE" id="PS51459">
    <property type="entry name" value="FIDO"/>
    <property type="match status" value="1"/>
</dbReference>
<dbReference type="InterPro" id="IPR025230">
    <property type="entry name" value="DUF4172"/>
</dbReference>
<feature type="binding site" evidence="2">
    <location>
        <begin position="258"/>
        <end position="259"/>
    </location>
    <ligand>
        <name>ATP</name>
        <dbReference type="ChEBI" id="CHEBI:30616"/>
    </ligand>
</feature>
<accession>A0A2T0SR51</accession>
<dbReference type="PANTHER" id="PTHR13504">
    <property type="entry name" value="FIDO DOMAIN-CONTAINING PROTEIN DDB_G0283145"/>
    <property type="match status" value="1"/>
</dbReference>
<evidence type="ECO:0000256" key="2">
    <source>
        <dbReference type="PIRSR" id="PIRSR640198-2"/>
    </source>
</evidence>
<reference evidence="4 5" key="1">
    <citation type="submission" date="2018-03" db="EMBL/GenBank/DDBJ databases">
        <title>Genomic Encyclopedia of Archaeal and Bacterial Type Strains, Phase II (KMG-II): from individual species to whole genera.</title>
        <authorList>
            <person name="Goeker M."/>
        </authorList>
    </citation>
    <scope>NUCLEOTIDE SEQUENCE [LARGE SCALE GENOMIC DNA]</scope>
    <source>
        <strain evidence="4 5">DSM 28354</strain>
    </source>
</reference>
<feature type="active site" evidence="1">
    <location>
        <position position="216"/>
    </location>
</feature>
<dbReference type="EMBL" id="PVTE01000013">
    <property type="protein sequence ID" value="PRY35878.1"/>
    <property type="molecule type" value="Genomic_DNA"/>
</dbReference>
<dbReference type="Gene3D" id="1.10.3290.10">
    <property type="entry name" value="Fido-like domain"/>
    <property type="match status" value="1"/>
</dbReference>
<dbReference type="Gene3D" id="1.10.10.10">
    <property type="entry name" value="Winged helix-like DNA-binding domain superfamily/Winged helix DNA-binding domain"/>
    <property type="match status" value="1"/>
</dbReference>
<evidence type="ECO:0000256" key="1">
    <source>
        <dbReference type="PIRSR" id="PIRSR640198-1"/>
    </source>
</evidence>
<keyword evidence="2" id="KW-0067">ATP-binding</keyword>
<dbReference type="GO" id="GO:0005524">
    <property type="term" value="F:ATP binding"/>
    <property type="evidence" value="ECO:0007669"/>
    <property type="project" value="UniProtKB-KW"/>
</dbReference>
<dbReference type="SUPFAM" id="SSF140931">
    <property type="entry name" value="Fic-like"/>
    <property type="match status" value="1"/>
</dbReference>
<dbReference type="Proteomes" id="UP000238375">
    <property type="component" value="Unassembled WGS sequence"/>
</dbReference>
<protein>
    <submittedName>
        <fullName evidence="4">Fic family protein</fullName>
    </submittedName>
</protein>
<dbReference type="InterPro" id="IPR036597">
    <property type="entry name" value="Fido-like_dom_sf"/>
</dbReference>
<gene>
    <name evidence="4" type="ORF">CLV58_1135</name>
</gene>
<comment type="caution">
    <text evidence="4">The sequence shown here is derived from an EMBL/GenBank/DDBJ whole genome shotgun (WGS) entry which is preliminary data.</text>
</comment>
<dbReference type="PANTHER" id="PTHR13504:SF33">
    <property type="entry name" value="FIC FAMILY PROTEIN"/>
    <property type="match status" value="1"/>
</dbReference>